<name>A0AAV1BBA0_VICFA</name>
<gene>
    <name evidence="2" type="ORF">VFH_VI140760</name>
</gene>
<feature type="region of interest" description="Disordered" evidence="1">
    <location>
        <begin position="1"/>
        <end position="28"/>
    </location>
</feature>
<dbReference type="Proteomes" id="UP001157006">
    <property type="component" value="Chromosome 6"/>
</dbReference>
<dbReference type="AlphaFoldDB" id="A0AAV1BBA0"/>
<proteinExistence type="predicted"/>
<sequence length="130" mass="14722">MHDVSVRNESSDEDADKSGDDARNLIFDGSEEDKTTVLNDGFEVLEVDMPKEGSNRIDINGKSYKIKMCASKSPMKKKKLTPKKKMKANFKKKIGEDTLIIDLMMGAAKATYYQAWHEKMQELKKLDTNA</sequence>
<protein>
    <submittedName>
        <fullName evidence="2">Uncharacterized protein</fullName>
    </submittedName>
</protein>
<evidence type="ECO:0000313" key="2">
    <source>
        <dbReference type="EMBL" id="CAI8618807.1"/>
    </source>
</evidence>
<evidence type="ECO:0000256" key="1">
    <source>
        <dbReference type="SAM" id="MobiDB-lite"/>
    </source>
</evidence>
<dbReference type="EMBL" id="OX451741">
    <property type="protein sequence ID" value="CAI8618807.1"/>
    <property type="molecule type" value="Genomic_DNA"/>
</dbReference>
<reference evidence="2 3" key="1">
    <citation type="submission" date="2023-01" db="EMBL/GenBank/DDBJ databases">
        <authorList>
            <person name="Kreplak J."/>
        </authorList>
    </citation>
    <scope>NUCLEOTIDE SEQUENCE [LARGE SCALE GENOMIC DNA]</scope>
</reference>
<feature type="compositionally biased region" description="Basic and acidic residues" evidence="1">
    <location>
        <begin position="1"/>
        <end position="23"/>
    </location>
</feature>
<evidence type="ECO:0000313" key="3">
    <source>
        <dbReference type="Proteomes" id="UP001157006"/>
    </source>
</evidence>
<accession>A0AAV1BBA0</accession>
<keyword evidence="3" id="KW-1185">Reference proteome</keyword>
<organism evidence="2 3">
    <name type="scientific">Vicia faba</name>
    <name type="common">Broad bean</name>
    <name type="synonym">Faba vulgaris</name>
    <dbReference type="NCBI Taxonomy" id="3906"/>
    <lineage>
        <taxon>Eukaryota</taxon>
        <taxon>Viridiplantae</taxon>
        <taxon>Streptophyta</taxon>
        <taxon>Embryophyta</taxon>
        <taxon>Tracheophyta</taxon>
        <taxon>Spermatophyta</taxon>
        <taxon>Magnoliopsida</taxon>
        <taxon>eudicotyledons</taxon>
        <taxon>Gunneridae</taxon>
        <taxon>Pentapetalae</taxon>
        <taxon>rosids</taxon>
        <taxon>fabids</taxon>
        <taxon>Fabales</taxon>
        <taxon>Fabaceae</taxon>
        <taxon>Papilionoideae</taxon>
        <taxon>50 kb inversion clade</taxon>
        <taxon>NPAAA clade</taxon>
        <taxon>Hologalegina</taxon>
        <taxon>IRL clade</taxon>
        <taxon>Fabeae</taxon>
        <taxon>Vicia</taxon>
    </lineage>
</organism>